<feature type="compositionally biased region" description="Low complexity" evidence="1">
    <location>
        <begin position="1"/>
        <end position="31"/>
    </location>
</feature>
<protein>
    <submittedName>
        <fullName evidence="3">Uncharacterized protein</fullName>
    </submittedName>
</protein>
<sequence>MPAGAGPARPLAPDQARPAWRQRAGAAAVNAVPPPAKAEPTGPTIAESTVPAWCARADRQYWFHPQPEALDHPGLDRAQGGGRVVALIALAVLAAGAATLLAWLAGLGLLGLAITYCVSGGTALLCLAWREFRKPGVDDADGGRYAGKGR</sequence>
<feature type="transmembrane region" description="Helical" evidence="2">
    <location>
        <begin position="109"/>
        <end position="129"/>
    </location>
</feature>
<evidence type="ECO:0000313" key="4">
    <source>
        <dbReference type="Proteomes" id="UP000323956"/>
    </source>
</evidence>
<feature type="region of interest" description="Disordered" evidence="1">
    <location>
        <begin position="1"/>
        <end position="44"/>
    </location>
</feature>
<dbReference type="Proteomes" id="UP000323956">
    <property type="component" value="Unassembled WGS sequence"/>
</dbReference>
<evidence type="ECO:0000313" key="3">
    <source>
        <dbReference type="EMBL" id="SIQ15564.1"/>
    </source>
</evidence>
<keyword evidence="2" id="KW-1133">Transmembrane helix</keyword>
<reference evidence="3 4" key="1">
    <citation type="submission" date="2017-01" db="EMBL/GenBank/DDBJ databases">
        <authorList>
            <person name="Varghese N."/>
            <person name="Submissions S."/>
        </authorList>
    </citation>
    <scope>NUCLEOTIDE SEQUENCE [LARGE SCALE GENOMIC DNA]</scope>
    <source>
        <strain evidence="3 4">ATCC 700171</strain>
    </source>
</reference>
<feature type="transmembrane region" description="Helical" evidence="2">
    <location>
        <begin position="84"/>
        <end position="103"/>
    </location>
</feature>
<keyword evidence="2" id="KW-0472">Membrane</keyword>
<accession>A0A1N6QG36</accession>
<dbReference type="AlphaFoldDB" id="A0A1N6QG36"/>
<dbReference type="EMBL" id="FTMK01000004">
    <property type="protein sequence ID" value="SIQ15564.1"/>
    <property type="molecule type" value="Genomic_DNA"/>
</dbReference>
<evidence type="ECO:0000256" key="2">
    <source>
        <dbReference type="SAM" id="Phobius"/>
    </source>
</evidence>
<proteinExistence type="predicted"/>
<name>A0A1N6QG36_9RHOB</name>
<gene>
    <name evidence="3" type="ORF">SAMN05421641_10483</name>
</gene>
<organism evidence="3 4">
    <name type="scientific">Paracoccus thiocyanatus</name>
    <dbReference type="NCBI Taxonomy" id="34006"/>
    <lineage>
        <taxon>Bacteria</taxon>
        <taxon>Pseudomonadati</taxon>
        <taxon>Pseudomonadota</taxon>
        <taxon>Alphaproteobacteria</taxon>
        <taxon>Rhodobacterales</taxon>
        <taxon>Paracoccaceae</taxon>
        <taxon>Paracoccus</taxon>
    </lineage>
</organism>
<keyword evidence="2" id="KW-0812">Transmembrane</keyword>
<evidence type="ECO:0000256" key="1">
    <source>
        <dbReference type="SAM" id="MobiDB-lite"/>
    </source>
</evidence>